<dbReference type="Proteomes" id="UP000324800">
    <property type="component" value="Unassembled WGS sequence"/>
</dbReference>
<accession>A0A5J4WUS1</accession>
<dbReference type="EMBL" id="SNRW01000911">
    <property type="protein sequence ID" value="KAA6398640.1"/>
    <property type="molecule type" value="Genomic_DNA"/>
</dbReference>
<reference evidence="1 2" key="1">
    <citation type="submission" date="2019-03" db="EMBL/GenBank/DDBJ databases">
        <title>Single cell metagenomics reveals metabolic interactions within the superorganism composed of flagellate Streblomastix strix and complex community of Bacteroidetes bacteria on its surface.</title>
        <authorList>
            <person name="Treitli S.C."/>
            <person name="Kolisko M."/>
            <person name="Husnik F."/>
            <person name="Keeling P."/>
            <person name="Hampl V."/>
        </authorList>
    </citation>
    <scope>NUCLEOTIDE SEQUENCE [LARGE SCALE GENOMIC DNA]</scope>
    <source>
        <strain evidence="1">ST1C</strain>
    </source>
</reference>
<dbReference type="AlphaFoldDB" id="A0A5J4WUS1"/>
<proteinExistence type="predicted"/>
<name>A0A5J4WUS1_9EUKA</name>
<evidence type="ECO:0000313" key="1">
    <source>
        <dbReference type="EMBL" id="KAA6398640.1"/>
    </source>
</evidence>
<sequence length="96" mass="10793">VFWPGDIVKFDINASLEIGVGYDGKQSVPYNNGRQNSRSAYKGPMAWSSVPNDKQKEGIVTHINNDGMIILTPDGKHHLFPIQLLRTRQPLIKLSY</sequence>
<gene>
    <name evidence="1" type="ORF">EZS28_005827</name>
</gene>
<organism evidence="1 2">
    <name type="scientific">Streblomastix strix</name>
    <dbReference type="NCBI Taxonomy" id="222440"/>
    <lineage>
        <taxon>Eukaryota</taxon>
        <taxon>Metamonada</taxon>
        <taxon>Preaxostyla</taxon>
        <taxon>Oxymonadida</taxon>
        <taxon>Streblomastigidae</taxon>
        <taxon>Streblomastix</taxon>
    </lineage>
</organism>
<comment type="caution">
    <text evidence="1">The sequence shown here is derived from an EMBL/GenBank/DDBJ whole genome shotgun (WGS) entry which is preliminary data.</text>
</comment>
<evidence type="ECO:0000313" key="2">
    <source>
        <dbReference type="Proteomes" id="UP000324800"/>
    </source>
</evidence>
<feature type="non-terminal residue" evidence="1">
    <location>
        <position position="1"/>
    </location>
</feature>
<protein>
    <submittedName>
        <fullName evidence="1">Uncharacterized protein</fullName>
    </submittedName>
</protein>